<dbReference type="OrthoDB" id="10402462at2759"/>
<proteinExistence type="predicted"/>
<evidence type="ECO:0000313" key="2">
    <source>
        <dbReference type="Proteomes" id="UP000277580"/>
    </source>
</evidence>
<organism evidence="1 2">
    <name type="scientific">Morchella conica CCBAS932</name>
    <dbReference type="NCBI Taxonomy" id="1392247"/>
    <lineage>
        <taxon>Eukaryota</taxon>
        <taxon>Fungi</taxon>
        <taxon>Dikarya</taxon>
        <taxon>Ascomycota</taxon>
        <taxon>Pezizomycotina</taxon>
        <taxon>Pezizomycetes</taxon>
        <taxon>Pezizales</taxon>
        <taxon>Morchellaceae</taxon>
        <taxon>Morchella</taxon>
    </lineage>
</organism>
<sequence length="161" mass="17282">MSNSASDINPPNSQFTLQYLILLKSQVRESRNSSAREIYNHRTITMGNAQIKLLFPGHDIPFTVPFHHSSELSDKINRILADLGPSTNLKKGEWLLADVAGAELLHNTCLARVKSDRTYLVVDIKEAGKVKVAGAATATGTEVATGEAVGKGVGPPPGYEG</sequence>
<gene>
    <name evidence="1" type="ORF">P167DRAFT_360617</name>
</gene>
<dbReference type="AlphaFoldDB" id="A0A3N4KCL8"/>
<dbReference type="Proteomes" id="UP000277580">
    <property type="component" value="Unassembled WGS sequence"/>
</dbReference>
<dbReference type="InParanoid" id="A0A3N4KCL8"/>
<reference evidence="1 2" key="1">
    <citation type="journal article" date="2018" name="Nat. Ecol. Evol.">
        <title>Pezizomycetes genomes reveal the molecular basis of ectomycorrhizal truffle lifestyle.</title>
        <authorList>
            <person name="Murat C."/>
            <person name="Payen T."/>
            <person name="Noel B."/>
            <person name="Kuo A."/>
            <person name="Morin E."/>
            <person name="Chen J."/>
            <person name="Kohler A."/>
            <person name="Krizsan K."/>
            <person name="Balestrini R."/>
            <person name="Da Silva C."/>
            <person name="Montanini B."/>
            <person name="Hainaut M."/>
            <person name="Levati E."/>
            <person name="Barry K.W."/>
            <person name="Belfiori B."/>
            <person name="Cichocki N."/>
            <person name="Clum A."/>
            <person name="Dockter R.B."/>
            <person name="Fauchery L."/>
            <person name="Guy J."/>
            <person name="Iotti M."/>
            <person name="Le Tacon F."/>
            <person name="Lindquist E.A."/>
            <person name="Lipzen A."/>
            <person name="Malagnac F."/>
            <person name="Mello A."/>
            <person name="Molinier V."/>
            <person name="Miyauchi S."/>
            <person name="Poulain J."/>
            <person name="Riccioni C."/>
            <person name="Rubini A."/>
            <person name="Sitrit Y."/>
            <person name="Splivallo R."/>
            <person name="Traeger S."/>
            <person name="Wang M."/>
            <person name="Zifcakova L."/>
            <person name="Wipf D."/>
            <person name="Zambonelli A."/>
            <person name="Paolocci F."/>
            <person name="Nowrousian M."/>
            <person name="Ottonello S."/>
            <person name="Baldrian P."/>
            <person name="Spatafora J.W."/>
            <person name="Henrissat B."/>
            <person name="Nagy L.G."/>
            <person name="Aury J.M."/>
            <person name="Wincker P."/>
            <person name="Grigoriev I.V."/>
            <person name="Bonfante P."/>
            <person name="Martin F.M."/>
        </authorList>
    </citation>
    <scope>NUCLEOTIDE SEQUENCE [LARGE SCALE GENOMIC DNA]</scope>
    <source>
        <strain evidence="1 2">CCBAS932</strain>
    </source>
</reference>
<accession>A0A3N4KCL8</accession>
<name>A0A3N4KCL8_9PEZI</name>
<keyword evidence="2" id="KW-1185">Reference proteome</keyword>
<dbReference type="EMBL" id="ML119166">
    <property type="protein sequence ID" value="RPB08217.1"/>
    <property type="molecule type" value="Genomic_DNA"/>
</dbReference>
<evidence type="ECO:0000313" key="1">
    <source>
        <dbReference type="EMBL" id="RPB08217.1"/>
    </source>
</evidence>
<protein>
    <submittedName>
        <fullName evidence="1">Uncharacterized protein</fullName>
    </submittedName>
</protein>